<evidence type="ECO:0000313" key="1">
    <source>
        <dbReference type="EMBL" id="KAK7484558.1"/>
    </source>
</evidence>
<sequence length="71" mass="7716">MKRKLQEAERSVLTGPDVITRSWGHNTSNITLHGAHQKLAFSYGPRAATLAEPGQLALVHSTQDRPGRPAS</sequence>
<gene>
    <name evidence="1" type="ORF">BaRGS_00024190</name>
</gene>
<dbReference type="Proteomes" id="UP001519460">
    <property type="component" value="Unassembled WGS sequence"/>
</dbReference>
<dbReference type="EMBL" id="JACVVK020000208">
    <property type="protein sequence ID" value="KAK7484558.1"/>
    <property type="molecule type" value="Genomic_DNA"/>
</dbReference>
<protein>
    <submittedName>
        <fullName evidence="1">Uncharacterized protein</fullName>
    </submittedName>
</protein>
<proteinExistence type="predicted"/>
<keyword evidence="2" id="KW-1185">Reference proteome</keyword>
<reference evidence="1 2" key="1">
    <citation type="journal article" date="2023" name="Sci. Data">
        <title>Genome assembly of the Korean intertidal mud-creeper Batillaria attramentaria.</title>
        <authorList>
            <person name="Patra A.K."/>
            <person name="Ho P.T."/>
            <person name="Jun S."/>
            <person name="Lee S.J."/>
            <person name="Kim Y."/>
            <person name="Won Y.J."/>
        </authorList>
    </citation>
    <scope>NUCLEOTIDE SEQUENCE [LARGE SCALE GENOMIC DNA]</scope>
    <source>
        <strain evidence="1">Wonlab-2016</strain>
    </source>
</reference>
<accession>A0ABD0KBT2</accession>
<name>A0ABD0KBT2_9CAEN</name>
<dbReference type="AlphaFoldDB" id="A0ABD0KBT2"/>
<evidence type="ECO:0000313" key="2">
    <source>
        <dbReference type="Proteomes" id="UP001519460"/>
    </source>
</evidence>
<comment type="caution">
    <text evidence="1">The sequence shown here is derived from an EMBL/GenBank/DDBJ whole genome shotgun (WGS) entry which is preliminary data.</text>
</comment>
<organism evidence="1 2">
    <name type="scientific">Batillaria attramentaria</name>
    <dbReference type="NCBI Taxonomy" id="370345"/>
    <lineage>
        <taxon>Eukaryota</taxon>
        <taxon>Metazoa</taxon>
        <taxon>Spiralia</taxon>
        <taxon>Lophotrochozoa</taxon>
        <taxon>Mollusca</taxon>
        <taxon>Gastropoda</taxon>
        <taxon>Caenogastropoda</taxon>
        <taxon>Sorbeoconcha</taxon>
        <taxon>Cerithioidea</taxon>
        <taxon>Batillariidae</taxon>
        <taxon>Batillaria</taxon>
    </lineage>
</organism>